<evidence type="ECO:0000259" key="1">
    <source>
        <dbReference type="Pfam" id="PF00557"/>
    </source>
</evidence>
<dbReference type="Pfam" id="PF01321">
    <property type="entry name" value="Creatinase_N"/>
    <property type="match status" value="1"/>
</dbReference>
<dbReference type="KEGG" id="tmo:TMO_1351"/>
<protein>
    <submittedName>
        <fullName evidence="3">Peptidase M24</fullName>
    </submittedName>
</protein>
<evidence type="ECO:0000259" key="2">
    <source>
        <dbReference type="Pfam" id="PF01321"/>
    </source>
</evidence>
<proteinExistence type="predicted"/>
<dbReference type="InterPro" id="IPR029149">
    <property type="entry name" value="Creatin/AminoP/Spt16_N"/>
</dbReference>
<dbReference type="Pfam" id="PF00557">
    <property type="entry name" value="Peptidase_M24"/>
    <property type="match status" value="1"/>
</dbReference>
<accession>I3TKA2</accession>
<evidence type="ECO:0000313" key="4">
    <source>
        <dbReference type="Proteomes" id="UP000005258"/>
    </source>
</evidence>
<gene>
    <name evidence="3" type="primary">ykvY</name>
    <name evidence="3" type="ordered locus">TMO_1351</name>
</gene>
<dbReference type="RefSeq" id="WP_014744869.1">
    <property type="nucleotide sequence ID" value="NC_017956.1"/>
</dbReference>
<dbReference type="SUPFAM" id="SSF53092">
    <property type="entry name" value="Creatinase/prolidase N-terminal domain"/>
    <property type="match status" value="1"/>
</dbReference>
<dbReference type="InterPro" id="IPR000994">
    <property type="entry name" value="Pept_M24"/>
</dbReference>
<dbReference type="SUPFAM" id="SSF55920">
    <property type="entry name" value="Creatinase/aminopeptidase"/>
    <property type="match status" value="1"/>
</dbReference>
<dbReference type="PANTHER" id="PTHR46112:SF2">
    <property type="entry name" value="XAA-PRO AMINOPEPTIDASE P-RELATED"/>
    <property type="match status" value="1"/>
</dbReference>
<organism evidence="3 4">
    <name type="scientific">Tistrella mobilis (strain KA081020-065)</name>
    <dbReference type="NCBI Taxonomy" id="1110502"/>
    <lineage>
        <taxon>Bacteria</taxon>
        <taxon>Pseudomonadati</taxon>
        <taxon>Pseudomonadota</taxon>
        <taxon>Alphaproteobacteria</taxon>
        <taxon>Geminicoccales</taxon>
        <taxon>Geminicoccaceae</taxon>
        <taxon>Tistrella</taxon>
    </lineage>
</organism>
<evidence type="ECO:0000313" key="3">
    <source>
        <dbReference type="EMBL" id="AFK53190.1"/>
    </source>
</evidence>
<feature type="domain" description="Creatinase N-terminal" evidence="2">
    <location>
        <begin position="27"/>
        <end position="159"/>
    </location>
</feature>
<sequence>MTTEILPTDARPAPITGAPPLSEITGRVDRLRTAMELAGIDALVLTNPDSVYYLTHFANFVHERPFILVVTGDGPLRFIVPALEIPHVRIRSLGAIDCIAYREFPAPAGQGWDDRLTGLLAPGLRLAVEPDCPLFVAGRLAAAGHDPVPAALVEDLRMVKSPWEIGRLRHAADLVSDAHAALLAMAQPGLKVIEIHGALSRRMTGAALAGNPHLNLLACNFAAVAQPPEVSHDPHNFTDLFMALGRGGPHVSVIACRADGYAAELERTFFLGEIPAAARPAFDAMAEARALAFDLLKPGASMAAIDEAVNASLICAGHGDHLLHRTGHAFGVTGHEAPFLAEGYDRLVEAGQVFSIEPGIYIEGLGGFRHSDTVLVTETGCLSLTSAPDRLEDLVVPV</sequence>
<dbReference type="eggNOG" id="COG0006">
    <property type="taxonomic scope" value="Bacteria"/>
</dbReference>
<dbReference type="AlphaFoldDB" id="I3TKA2"/>
<dbReference type="CDD" id="cd01066">
    <property type="entry name" value="APP_MetAP"/>
    <property type="match status" value="1"/>
</dbReference>
<reference evidence="3 4" key="1">
    <citation type="journal article" date="2012" name="J. Am. Chem. Soc.">
        <title>Bacterial biosynthesis and maturation of the didemnin anti-cancer agents.</title>
        <authorList>
            <person name="Xu Y."/>
            <person name="Kersten R.D."/>
            <person name="Nam S.J."/>
            <person name="Lu L."/>
            <person name="Al-Suwailem A.M."/>
            <person name="Zheng H."/>
            <person name="Fenical W."/>
            <person name="Dorrestein P.C."/>
            <person name="Moore B.S."/>
            <person name="Qian P.Y."/>
        </authorList>
    </citation>
    <scope>NUCLEOTIDE SEQUENCE [LARGE SCALE GENOMIC DNA]</scope>
    <source>
        <strain evidence="3 4">KA081020-065</strain>
    </source>
</reference>
<name>I3TKA2_TISMK</name>
<dbReference type="PANTHER" id="PTHR46112">
    <property type="entry name" value="AMINOPEPTIDASE"/>
    <property type="match status" value="1"/>
</dbReference>
<dbReference type="InterPro" id="IPR000587">
    <property type="entry name" value="Creatinase_N"/>
</dbReference>
<feature type="domain" description="Peptidase M24" evidence="1">
    <location>
        <begin position="167"/>
        <end position="378"/>
    </location>
</feature>
<dbReference type="EMBL" id="CP003236">
    <property type="protein sequence ID" value="AFK53190.1"/>
    <property type="molecule type" value="Genomic_DNA"/>
</dbReference>
<dbReference type="Gene3D" id="3.40.350.10">
    <property type="entry name" value="Creatinase/prolidase N-terminal domain"/>
    <property type="match status" value="1"/>
</dbReference>
<keyword evidence="4" id="KW-1185">Reference proteome</keyword>
<dbReference type="Gene3D" id="3.90.230.10">
    <property type="entry name" value="Creatinase/methionine aminopeptidase superfamily"/>
    <property type="match status" value="1"/>
</dbReference>
<dbReference type="InterPro" id="IPR050659">
    <property type="entry name" value="Peptidase_M24B"/>
</dbReference>
<dbReference type="STRING" id="1110502.TMO_1351"/>
<dbReference type="HOGENOM" id="CLU_017266_4_1_5"/>
<dbReference type="InterPro" id="IPR036005">
    <property type="entry name" value="Creatinase/aminopeptidase-like"/>
</dbReference>
<dbReference type="PATRIC" id="fig|1110502.3.peg.1392"/>
<dbReference type="Proteomes" id="UP000005258">
    <property type="component" value="Chromosome"/>
</dbReference>